<dbReference type="InterPro" id="IPR056866">
    <property type="entry name" value="Znf_WRKY19"/>
</dbReference>
<name>A0A2P4Y8V2_9STRA</name>
<protein>
    <recommendedName>
        <fullName evidence="1">WRKY19-like zinc finger domain-containing protein</fullName>
    </recommendedName>
</protein>
<organism evidence="2 3">
    <name type="scientific">Phytophthora palmivora</name>
    <dbReference type="NCBI Taxonomy" id="4796"/>
    <lineage>
        <taxon>Eukaryota</taxon>
        <taxon>Sar</taxon>
        <taxon>Stramenopiles</taxon>
        <taxon>Oomycota</taxon>
        <taxon>Peronosporomycetes</taxon>
        <taxon>Peronosporales</taxon>
        <taxon>Peronosporaceae</taxon>
        <taxon>Phytophthora</taxon>
    </lineage>
</organism>
<keyword evidence="3" id="KW-1185">Reference proteome</keyword>
<evidence type="ECO:0000313" key="3">
    <source>
        <dbReference type="Proteomes" id="UP000237271"/>
    </source>
</evidence>
<feature type="domain" description="WRKY19-like zinc finger" evidence="1">
    <location>
        <begin position="103"/>
        <end position="125"/>
    </location>
</feature>
<dbReference type="PANTHER" id="PTHR31827:SF1">
    <property type="entry name" value="EMB|CAB89363.1"/>
    <property type="match status" value="1"/>
</dbReference>
<dbReference type="Proteomes" id="UP000237271">
    <property type="component" value="Unassembled WGS sequence"/>
</dbReference>
<dbReference type="OrthoDB" id="129023at2759"/>
<dbReference type="PANTHER" id="PTHR31827">
    <property type="entry name" value="EMB|CAB89363.1"/>
    <property type="match status" value="1"/>
</dbReference>
<comment type="caution">
    <text evidence="2">The sequence shown here is derived from an EMBL/GenBank/DDBJ whole genome shotgun (WGS) entry which is preliminary data.</text>
</comment>
<dbReference type="EMBL" id="NCKW01004907">
    <property type="protein sequence ID" value="POM74235.1"/>
    <property type="molecule type" value="Genomic_DNA"/>
</dbReference>
<reference evidence="2 3" key="1">
    <citation type="journal article" date="2017" name="Genome Biol. Evol.">
        <title>Phytophthora megakarya and P. palmivora, closely related causal agents of cacao black pod rot, underwent increases in genome sizes and gene numbers by different mechanisms.</title>
        <authorList>
            <person name="Ali S.S."/>
            <person name="Shao J."/>
            <person name="Lary D.J."/>
            <person name="Kronmiller B."/>
            <person name="Shen D."/>
            <person name="Strem M.D."/>
            <person name="Amoako-Attah I."/>
            <person name="Akrofi A.Y."/>
            <person name="Begoude B.A."/>
            <person name="Ten Hoopen G.M."/>
            <person name="Coulibaly K."/>
            <person name="Kebe B.I."/>
            <person name="Melnick R.L."/>
            <person name="Guiltinan M.J."/>
            <person name="Tyler B.M."/>
            <person name="Meinhardt L.W."/>
            <person name="Bailey B.A."/>
        </authorList>
    </citation>
    <scope>NUCLEOTIDE SEQUENCE [LARGE SCALE GENOMIC DNA]</scope>
    <source>
        <strain evidence="3">sbr112.9</strain>
    </source>
</reference>
<dbReference type="Pfam" id="PF24906">
    <property type="entry name" value="Zf_WRKY19"/>
    <property type="match status" value="1"/>
</dbReference>
<sequence>MQIFNKASLEFIMNKSENINEIDHAFDTTVTSTLDVGSNSSNTRKHCRSAAKDQKRKARECKVEGCENYVVAKGLCFRHGVRHRELDLIPFCGSRSVTSNVGGKKCSTEGCEASAKHAGLCWRHGIHSRALSMFENADWCLANQVDG</sequence>
<evidence type="ECO:0000313" key="2">
    <source>
        <dbReference type="EMBL" id="POM74235.1"/>
    </source>
</evidence>
<accession>A0A2P4Y8V2</accession>
<evidence type="ECO:0000259" key="1">
    <source>
        <dbReference type="Pfam" id="PF24906"/>
    </source>
</evidence>
<gene>
    <name evidence="2" type="ORF">PHPALM_8839</name>
</gene>
<proteinExistence type="predicted"/>
<dbReference type="AlphaFoldDB" id="A0A2P4Y8V2"/>